<evidence type="ECO:0000259" key="2">
    <source>
        <dbReference type="PROSITE" id="PS50174"/>
    </source>
</evidence>
<organism evidence="3 4">
    <name type="scientific">Punica granatum</name>
    <name type="common">Pomegranate</name>
    <dbReference type="NCBI Taxonomy" id="22663"/>
    <lineage>
        <taxon>Eukaryota</taxon>
        <taxon>Viridiplantae</taxon>
        <taxon>Streptophyta</taxon>
        <taxon>Embryophyta</taxon>
        <taxon>Tracheophyta</taxon>
        <taxon>Spermatophyta</taxon>
        <taxon>Magnoliopsida</taxon>
        <taxon>eudicotyledons</taxon>
        <taxon>Gunneridae</taxon>
        <taxon>Pentapetalae</taxon>
        <taxon>rosids</taxon>
        <taxon>malvids</taxon>
        <taxon>Myrtales</taxon>
        <taxon>Lythraceae</taxon>
        <taxon>Punica</taxon>
    </lineage>
</organism>
<dbReference type="InterPro" id="IPR021109">
    <property type="entry name" value="Peptidase_aspartic_dom_sf"/>
</dbReference>
<dbReference type="Gene3D" id="2.40.70.10">
    <property type="entry name" value="Acid Proteases"/>
    <property type="match status" value="1"/>
</dbReference>
<accession>A0A6P8C7C4</accession>
<dbReference type="AlphaFoldDB" id="A0A6P8C7C4"/>
<dbReference type="OrthoDB" id="1740536at2759"/>
<feature type="compositionally biased region" description="Low complexity" evidence="1">
    <location>
        <begin position="607"/>
        <end position="632"/>
    </location>
</feature>
<dbReference type="PANTHER" id="PTHR32108:SF9">
    <property type="entry name" value="REVERSE TRANSCRIPTASE RNASE H-LIKE DOMAIN-CONTAINING PROTEIN"/>
    <property type="match status" value="1"/>
</dbReference>
<feature type="compositionally biased region" description="Pro residues" evidence="1">
    <location>
        <begin position="597"/>
        <end position="606"/>
    </location>
</feature>
<keyword evidence="3" id="KW-1185">Reference proteome</keyword>
<dbReference type="PANTHER" id="PTHR32108">
    <property type="entry name" value="DNA-DIRECTED RNA POLYMERASE SUBUNIT ALPHA"/>
    <property type="match status" value="1"/>
</dbReference>
<dbReference type="GeneID" id="116193773"/>
<evidence type="ECO:0000256" key="1">
    <source>
        <dbReference type="SAM" id="MobiDB-lite"/>
    </source>
</evidence>
<dbReference type="RefSeq" id="XP_031378384.1">
    <property type="nucleotide sequence ID" value="XM_031522524.1"/>
</dbReference>
<dbReference type="SMART" id="SM00443">
    <property type="entry name" value="G_patch"/>
    <property type="match status" value="1"/>
</dbReference>
<evidence type="ECO:0000313" key="4">
    <source>
        <dbReference type="RefSeq" id="XP_031378384.1"/>
    </source>
</evidence>
<name>A0A6P8C7C4_PUNGR</name>
<protein>
    <submittedName>
        <fullName evidence="4">Uncharacterized protein LOC116193773</fullName>
    </submittedName>
</protein>
<dbReference type="PROSITE" id="PS50174">
    <property type="entry name" value="G_PATCH"/>
    <property type="match status" value="1"/>
</dbReference>
<feature type="compositionally biased region" description="Basic and acidic residues" evidence="1">
    <location>
        <begin position="502"/>
        <end position="513"/>
    </location>
</feature>
<dbReference type="Proteomes" id="UP000515151">
    <property type="component" value="Chromosome 2"/>
</dbReference>
<feature type="compositionally biased region" description="Pro residues" evidence="1">
    <location>
        <begin position="58"/>
        <end position="77"/>
    </location>
</feature>
<dbReference type="CDD" id="cd00303">
    <property type="entry name" value="retropepsin_like"/>
    <property type="match status" value="1"/>
</dbReference>
<proteinExistence type="predicted"/>
<feature type="compositionally biased region" description="Polar residues" evidence="1">
    <location>
        <begin position="14"/>
        <end position="26"/>
    </location>
</feature>
<gene>
    <name evidence="4" type="primary">LOC116193773</name>
</gene>
<reference evidence="3" key="1">
    <citation type="journal article" date="2020" name="Plant Biotechnol. J.">
        <title>The pomegranate (Punica granatum L.) draft genome dissects genetic divergence between soft- and hard-seeded cultivars.</title>
        <authorList>
            <person name="Luo X."/>
            <person name="Li H."/>
            <person name="Wu Z."/>
            <person name="Yao W."/>
            <person name="Zhao P."/>
            <person name="Cao D."/>
            <person name="Yu H."/>
            <person name="Li K."/>
            <person name="Poudel K."/>
            <person name="Zhao D."/>
            <person name="Zhang F."/>
            <person name="Xia X."/>
            <person name="Chen L."/>
            <person name="Wang Q."/>
            <person name="Jing D."/>
            <person name="Cao S."/>
        </authorList>
    </citation>
    <scope>NUCLEOTIDE SEQUENCE [LARGE SCALE GENOMIC DNA]</scope>
    <source>
        <strain evidence="3">cv. Tunisia</strain>
    </source>
</reference>
<feature type="domain" description="G-patch" evidence="2">
    <location>
        <begin position="1109"/>
        <end position="1155"/>
    </location>
</feature>
<dbReference type="Pfam" id="PF01585">
    <property type="entry name" value="G-patch"/>
    <property type="match status" value="1"/>
</dbReference>
<dbReference type="Pfam" id="PF03732">
    <property type="entry name" value="Retrotrans_gag"/>
    <property type="match status" value="1"/>
</dbReference>
<sequence>MAEENQLAVFEGNTPLTPVHSPQPTVNAPPPLTSTGVPLAHHGAPSAHLPQPISRSMSPPPGYGPPPIGYAPPPPMYVPSSATQAPPPAHDPTRMATLEGNVTTLQNAVNLMAANMAEMMALLRGPNHASSSSIPPLARGPTIDPAPWVPPTHEPEGHIAAAPAPTVIPVPAPHPTCAPAIHPVVSGLPQSTIPAIASLPPMTIPVPDPVIFAPPPVPVPAPATIYIAPPPMGFPASSAPVPAHTTEPFPYQAPQPHINLPYQAPPPINITFSELGTPTQAAPKAPPTNFFPETETEQERRMKKMEETIRALQASDPRHSTSYLDSSLFPGMQLPSKVKMPEFEKYDGTKDPRHHLRHYHTKMLQYWDYEQFVVATFQESLSGSALNWFMSLRAEDIPSWTELAKKFVEQYQYNMETPLSFLQLSTMEMAEGQKFEDYATNWRSEAAKHFPPICEAQQIQMFHGTLKGAYYSHLMGHKSTFSEMIMAGKQVDLGIKLGRLEGPTKKGEGESSRKTAAAVAPTNGRRGTEASVNVVNLGHPGSQQYSVNFTPAPPATPAYAPPTVHYPFQHPAQPVYYLALPTAFPSAPQQVVYHYAPAPPQTPQYRPPASRSPQPTQQAPAPQGQQGGAMQARQRIQFTPLPTPLSHIYRQLLAGDMIRPTVPGPSFVPANQDQSLRCEYHSGAPRHTTDNCWKLREEVQKLINSKKISFNAIRPPNVQANPLLDHGSSSGPAINMISICTMREDESQQEGPTPFIIEYVPAEATVGFTGSSAAPAPFIIEVPAREPYQDSKVPWTYEGSIGNLEQQFSVMGVTRSGRVYTNPEIAGKGKAPAASGAAPEAPPIPQKKVTEEEAEAFMKVIKASKYKVVEQMGKSPAHISLLALLLSSEPHREALLRVLTAAQVPKETTPDRIEETVSSIFSNAISFSDDELPSEGWAHSRALHIVCKCNNFIIGRVMIENGSALNVCPVSTLKQMNVDLNRVRPSKTAVRAFDGSRREVNGEIDLLIDVGPCSFSVTFQVLDIPNAFSLLLGRPWIHSAGAVPSSLHQRIKFIADGRLITVKGEEDHAIYKETTVPYISIGDDENLPFHSFETISVIRDYGEVRPSRADRMVGKVLLRHNYVPGIGLGAQGQGINCPIEIEEYKNRRGLGFRPSCHEIIEARRGKHLHHLATHYGKINRGIPVPPLSHFFPAPPHVIGGTLDGPSSVSDAEPVDLPAICAVTEETPLGVHIRLAQENEELNNWTSVWIPQ</sequence>
<evidence type="ECO:0000313" key="3">
    <source>
        <dbReference type="Proteomes" id="UP000515151"/>
    </source>
</evidence>
<feature type="region of interest" description="Disordered" evidence="1">
    <location>
        <begin position="1"/>
        <end position="90"/>
    </location>
</feature>
<feature type="region of interest" description="Disordered" evidence="1">
    <location>
        <begin position="597"/>
        <end position="632"/>
    </location>
</feature>
<dbReference type="InterPro" id="IPR000467">
    <property type="entry name" value="G_patch_dom"/>
</dbReference>
<dbReference type="InterPro" id="IPR005162">
    <property type="entry name" value="Retrotrans_gag_dom"/>
</dbReference>
<reference evidence="4" key="2">
    <citation type="submission" date="2025-08" db="UniProtKB">
        <authorList>
            <consortium name="RefSeq"/>
        </authorList>
    </citation>
    <scope>IDENTIFICATION</scope>
    <source>
        <tissue evidence="4">Leaf</tissue>
    </source>
</reference>
<feature type="region of interest" description="Disordered" evidence="1">
    <location>
        <begin position="502"/>
        <end position="526"/>
    </location>
</feature>
<dbReference type="GO" id="GO:0003676">
    <property type="term" value="F:nucleic acid binding"/>
    <property type="evidence" value="ECO:0007669"/>
    <property type="project" value="InterPro"/>
</dbReference>